<evidence type="ECO:0000256" key="4">
    <source>
        <dbReference type="ARBA" id="ARBA00020295"/>
    </source>
</evidence>
<name>A0A4R3I7K8_9GAMM</name>
<evidence type="ECO:0000256" key="5">
    <source>
        <dbReference type="ARBA" id="ARBA00022676"/>
    </source>
</evidence>
<evidence type="ECO:0000256" key="10">
    <source>
        <dbReference type="RuleBase" id="RU361207"/>
    </source>
</evidence>
<evidence type="ECO:0000313" key="13">
    <source>
        <dbReference type="Proteomes" id="UP000295793"/>
    </source>
</evidence>
<dbReference type="Proteomes" id="UP000295793">
    <property type="component" value="Unassembled WGS sequence"/>
</dbReference>
<evidence type="ECO:0000256" key="6">
    <source>
        <dbReference type="ARBA" id="ARBA00022679"/>
    </source>
</evidence>
<feature type="domain" description="MalQ N-terminal beta-sandwich" evidence="11">
    <location>
        <begin position="87"/>
        <end position="165"/>
    </location>
</feature>
<dbReference type="RefSeq" id="WP_132702009.1">
    <property type="nucleotide sequence ID" value="NZ_SLZR01000010.1"/>
</dbReference>
<comment type="caution">
    <text evidence="12">The sequence shown here is derived from an EMBL/GenBank/DDBJ whole genome shotgun (WGS) entry which is preliminary data.</text>
</comment>
<gene>
    <name evidence="12" type="ORF">BCF53_11027</name>
</gene>
<dbReference type="EMBL" id="SLZR01000010">
    <property type="protein sequence ID" value="TCS40111.1"/>
    <property type="molecule type" value="Genomic_DNA"/>
</dbReference>
<comment type="similarity">
    <text evidence="2 10">Belongs to the disproportionating enzyme family.</text>
</comment>
<dbReference type="SUPFAM" id="SSF51445">
    <property type="entry name" value="(Trans)glycosidases"/>
    <property type="match status" value="1"/>
</dbReference>
<keyword evidence="6 10" id="KW-0808">Transferase</keyword>
<evidence type="ECO:0000256" key="7">
    <source>
        <dbReference type="ARBA" id="ARBA00023277"/>
    </source>
</evidence>
<evidence type="ECO:0000256" key="9">
    <source>
        <dbReference type="ARBA" id="ARBA00031501"/>
    </source>
</evidence>
<evidence type="ECO:0000256" key="1">
    <source>
        <dbReference type="ARBA" id="ARBA00000439"/>
    </source>
</evidence>
<dbReference type="AlphaFoldDB" id="A0A4R3I7K8"/>
<dbReference type="InterPro" id="IPR017853">
    <property type="entry name" value="GH"/>
</dbReference>
<evidence type="ECO:0000256" key="3">
    <source>
        <dbReference type="ARBA" id="ARBA00012560"/>
    </source>
</evidence>
<dbReference type="NCBIfam" id="TIGR00217">
    <property type="entry name" value="malQ"/>
    <property type="match status" value="1"/>
</dbReference>
<reference evidence="12 13" key="1">
    <citation type="submission" date="2019-03" db="EMBL/GenBank/DDBJ databases">
        <title>Genomic Encyclopedia of Archaeal and Bacterial Type Strains, Phase II (KMG-II): from individual species to whole genera.</title>
        <authorList>
            <person name="Goeker M."/>
        </authorList>
    </citation>
    <scope>NUCLEOTIDE SEQUENCE [LARGE SCALE GENOMIC DNA]</scope>
    <source>
        <strain evidence="12 13">DSM 15388</strain>
    </source>
</reference>
<dbReference type="InterPro" id="IPR048458">
    <property type="entry name" value="MalQ_N"/>
</dbReference>
<dbReference type="OrthoDB" id="9763489at2"/>
<keyword evidence="5 10" id="KW-0328">Glycosyltransferase</keyword>
<dbReference type="GO" id="GO:0005975">
    <property type="term" value="P:carbohydrate metabolic process"/>
    <property type="evidence" value="ECO:0007669"/>
    <property type="project" value="InterPro"/>
</dbReference>
<organism evidence="12 13">
    <name type="scientific">Reinekea marinisedimentorum</name>
    <dbReference type="NCBI Taxonomy" id="230495"/>
    <lineage>
        <taxon>Bacteria</taxon>
        <taxon>Pseudomonadati</taxon>
        <taxon>Pseudomonadota</taxon>
        <taxon>Gammaproteobacteria</taxon>
        <taxon>Oceanospirillales</taxon>
        <taxon>Saccharospirillaceae</taxon>
        <taxon>Reinekea</taxon>
    </lineage>
</organism>
<dbReference type="Pfam" id="PF21226">
    <property type="entry name" value="MalQ_N"/>
    <property type="match status" value="1"/>
</dbReference>
<dbReference type="GO" id="GO:0004134">
    <property type="term" value="F:4-alpha-glucanotransferase activity"/>
    <property type="evidence" value="ECO:0007669"/>
    <property type="project" value="UniProtKB-EC"/>
</dbReference>
<evidence type="ECO:0000256" key="2">
    <source>
        <dbReference type="ARBA" id="ARBA00005684"/>
    </source>
</evidence>
<protein>
    <recommendedName>
        <fullName evidence="4 10">4-alpha-glucanotransferase</fullName>
        <ecNumber evidence="3 10">2.4.1.25</ecNumber>
    </recommendedName>
    <alternativeName>
        <fullName evidence="8 10">Amylomaltase</fullName>
    </alternativeName>
    <alternativeName>
        <fullName evidence="9 10">Disproportionating enzyme</fullName>
    </alternativeName>
</protein>
<proteinExistence type="inferred from homology"/>
<evidence type="ECO:0000256" key="8">
    <source>
        <dbReference type="ARBA" id="ARBA00031423"/>
    </source>
</evidence>
<dbReference type="PANTHER" id="PTHR32438:SF5">
    <property type="entry name" value="4-ALPHA-GLUCANOTRANSFERASE DPE1, CHLOROPLASTIC_AMYLOPLASTIC"/>
    <property type="match status" value="1"/>
</dbReference>
<keyword evidence="7 10" id="KW-0119">Carbohydrate metabolism</keyword>
<keyword evidence="13" id="KW-1185">Reference proteome</keyword>
<accession>A0A4R3I7K8</accession>
<comment type="catalytic activity">
    <reaction evidence="1 10">
        <text>Transfers a segment of a (1-&gt;4)-alpha-D-glucan to a new position in an acceptor, which may be glucose or a (1-&gt;4)-alpha-D-glucan.</text>
        <dbReference type="EC" id="2.4.1.25"/>
    </reaction>
</comment>
<dbReference type="InterPro" id="IPR003385">
    <property type="entry name" value="Glyco_hydro_77"/>
</dbReference>
<evidence type="ECO:0000313" key="12">
    <source>
        <dbReference type="EMBL" id="TCS40111.1"/>
    </source>
</evidence>
<evidence type="ECO:0000259" key="11">
    <source>
        <dbReference type="Pfam" id="PF21226"/>
    </source>
</evidence>
<sequence>MVNHELVAKIAHLRGISRNYIDFRGYSSEVPIENVSAIVRAMGYDLENEAKLSDQAWQLDTHQWKKLLEPITVLSPLRGTWGVSIYYPDCGPGVPGQWTVELETGATESAGFDVAAQPETGEYWMDGIRYVRRLLPLPQSLPLGYHRLTVKIADQEMAAKLVVTPKTCFHSEAMTRGDKIWGTAIQLYTLRSDNNWGMGDFGDLDVLIREMAEQGADVIGLNPIHALYPNSPDHCSPYSPSDRSFLNVLYVDIPRVVEFENSPALKRKYGTKKFAARVAKLRETDSVNYAGVSELKFEFFAELYKMFKKNHLNKGTDRDQAFQRYLEKQGSALQQHAVFSALLAHFSSEDESCWGWPTWPEAYQGHKSEEVKQFAEENSDAVTYWCYLQFIADEQLKELSALAESLGMKIGLYRDLAVGADRGGAEVWSNREDFCLDASIGAPPDALGPSGQNWGLPPLDPVKLKADGYSTFITLLRNNMSACGALRIDHALALLRLWWCPPGADASYGAYVYYDLFDMLGLLNLESVRNRCMVIAEDLGTVPEEVMRYFPQAELYSNKVFYFEMNQGGCTEPQHYAQKALAIVCNHDMPTVNAYWDKSDLELRKQLGMFATEEDFVNEANAREHAKFLILELLQRHGNLPQGMVVDPAISKEMTKSLNEAIHYQLAGTASQIIAVQLEDMMDIKTPVNVPGTSDEYPNWRRKLTMSSTELFAQQGIQAFCKKLGEIRKN</sequence>
<dbReference type="Gene3D" id="3.20.20.80">
    <property type="entry name" value="Glycosidases"/>
    <property type="match status" value="1"/>
</dbReference>
<dbReference type="EC" id="2.4.1.25" evidence="3 10"/>
<dbReference type="Pfam" id="PF02446">
    <property type="entry name" value="Glyco_hydro_77"/>
    <property type="match status" value="1"/>
</dbReference>
<dbReference type="PANTHER" id="PTHR32438">
    <property type="entry name" value="4-ALPHA-GLUCANOTRANSFERASE DPE1, CHLOROPLASTIC/AMYLOPLASTIC"/>
    <property type="match status" value="1"/>
</dbReference>